<dbReference type="AlphaFoldDB" id="A0A401XIZ5"/>
<keyword evidence="1" id="KW-0812">Transmembrane</keyword>
<proteinExistence type="predicted"/>
<evidence type="ECO:0000313" key="3">
    <source>
        <dbReference type="Proteomes" id="UP000286715"/>
    </source>
</evidence>
<gene>
    <name evidence="2" type="ORF">JCM31826_04580</name>
</gene>
<dbReference type="InterPro" id="IPR036188">
    <property type="entry name" value="FAD/NAD-bd_sf"/>
</dbReference>
<evidence type="ECO:0000313" key="2">
    <source>
        <dbReference type="EMBL" id="GCD76976.1"/>
    </source>
</evidence>
<feature type="transmembrane region" description="Helical" evidence="1">
    <location>
        <begin position="6"/>
        <end position="24"/>
    </location>
</feature>
<name>A0A401XIZ5_9FLAO</name>
<sequence length="377" mass="44451">METFDYIIAGAGAAGLSMAYYMAIDPFFDNKKILIIDKEPKTSYDRTWCFWTENEHIFPEIISKSWKKIQIKTPQKKDIFDIHPFSYHLIKSNDFYAYVLNILASKKNFKILYESIEEIRNHGTIVTEKSLYRGEHIFSSIGNAIRYKEGNITLLQHFKGWQIETAEPIFDANVATLMDFTIDQYNECRFCYILPYSEKEAMVEYTIFSENMLKDEEYEYLLDEYIQNVFGKVKYTIKHKEFGVIPMSDILYTSNISSSVINIGTIGGATKASTGYTFYFIQKQAHFYIQQLKRGKIQKLYKPRYKYRLYDSVLLRVIQEKKIPAYKIFEDLFFKLKIQEVFNFLNEKSNLLQDLKIMSSVNIPVFLKAMISQIRKI</sequence>
<dbReference type="SUPFAM" id="SSF51905">
    <property type="entry name" value="FAD/NAD(P)-binding domain"/>
    <property type="match status" value="1"/>
</dbReference>
<keyword evidence="3" id="KW-1185">Reference proteome</keyword>
<organism evidence="2 3">
    <name type="scientific">Thermaurantimonas aggregans</name>
    <dbReference type="NCBI Taxonomy" id="2173829"/>
    <lineage>
        <taxon>Bacteria</taxon>
        <taxon>Pseudomonadati</taxon>
        <taxon>Bacteroidota</taxon>
        <taxon>Flavobacteriia</taxon>
        <taxon>Flavobacteriales</taxon>
        <taxon>Schleiferiaceae</taxon>
        <taxon>Thermaurantimonas</taxon>
    </lineage>
</organism>
<dbReference type="EMBL" id="BHZE01000003">
    <property type="protein sequence ID" value="GCD76976.1"/>
    <property type="molecule type" value="Genomic_DNA"/>
</dbReference>
<dbReference type="Proteomes" id="UP000286715">
    <property type="component" value="Unassembled WGS sequence"/>
</dbReference>
<evidence type="ECO:0000256" key="1">
    <source>
        <dbReference type="SAM" id="Phobius"/>
    </source>
</evidence>
<reference evidence="2 3" key="1">
    <citation type="submission" date="2018-11" db="EMBL/GenBank/DDBJ databases">
        <title>Schleiferia aggregans sp. nov., a moderately thermophilic heterotrophic bacterium isolated from microbial mats at a terrestrial hot spring.</title>
        <authorList>
            <person name="Iino T."/>
            <person name="Ohkuma M."/>
            <person name="Haruta S."/>
        </authorList>
    </citation>
    <scope>NUCLEOTIDE SEQUENCE [LARGE SCALE GENOMIC DNA]</scope>
    <source>
        <strain evidence="2 3">LA</strain>
    </source>
</reference>
<dbReference type="Gene3D" id="3.50.50.60">
    <property type="entry name" value="FAD/NAD(P)-binding domain"/>
    <property type="match status" value="1"/>
</dbReference>
<dbReference type="Pfam" id="PF05834">
    <property type="entry name" value="Lycopene_cycl"/>
    <property type="match status" value="1"/>
</dbReference>
<dbReference type="RefSeq" id="WP_124397036.1">
    <property type="nucleotide sequence ID" value="NZ_BHZE01000003.1"/>
</dbReference>
<keyword evidence="1" id="KW-0472">Membrane</keyword>
<protein>
    <submittedName>
        <fullName evidence="2">Lycopene cyclase</fullName>
    </submittedName>
</protein>
<accession>A0A401XIZ5</accession>
<keyword evidence="1" id="KW-1133">Transmembrane helix</keyword>
<comment type="caution">
    <text evidence="2">The sequence shown here is derived from an EMBL/GenBank/DDBJ whole genome shotgun (WGS) entry which is preliminary data.</text>
</comment>
<dbReference type="OrthoDB" id="24355at2"/>